<sequence length="105" mass="11439">MFLQVLEMIGSEYWPIYDPTLLQNSPHFEYLNGMSTLLSEMASECFDSSLNLCPIIRQTCLACVVAFGSSSGKLNAKGSSNNVLAVPSSLDVSTMELLVQLQDAL</sequence>
<keyword evidence="2" id="KW-1185">Reference proteome</keyword>
<feature type="non-terminal residue" evidence="1">
    <location>
        <position position="105"/>
    </location>
</feature>
<evidence type="ECO:0000313" key="1">
    <source>
        <dbReference type="EMBL" id="VUZ45198.1"/>
    </source>
</evidence>
<dbReference type="Proteomes" id="UP000321570">
    <property type="component" value="Unassembled WGS sequence"/>
</dbReference>
<dbReference type="EMBL" id="CABIJS010000166">
    <property type="protein sequence ID" value="VUZ45198.1"/>
    <property type="molecule type" value="Genomic_DNA"/>
</dbReference>
<evidence type="ECO:0000313" key="2">
    <source>
        <dbReference type="Proteomes" id="UP000321570"/>
    </source>
</evidence>
<protein>
    <submittedName>
        <fullName evidence="1">Uncharacterized protein</fullName>
    </submittedName>
</protein>
<reference evidence="1 2" key="1">
    <citation type="submission" date="2019-07" db="EMBL/GenBank/DDBJ databases">
        <authorList>
            <person name="Jastrzebski P J."/>
            <person name="Paukszto L."/>
            <person name="Jastrzebski P J."/>
        </authorList>
    </citation>
    <scope>NUCLEOTIDE SEQUENCE [LARGE SCALE GENOMIC DNA]</scope>
    <source>
        <strain evidence="1 2">WMS-il1</strain>
    </source>
</reference>
<dbReference type="AlphaFoldDB" id="A0A564YEN7"/>
<name>A0A564YEN7_HYMDI</name>
<organism evidence="1 2">
    <name type="scientific">Hymenolepis diminuta</name>
    <name type="common">Rat tapeworm</name>
    <dbReference type="NCBI Taxonomy" id="6216"/>
    <lineage>
        <taxon>Eukaryota</taxon>
        <taxon>Metazoa</taxon>
        <taxon>Spiralia</taxon>
        <taxon>Lophotrochozoa</taxon>
        <taxon>Platyhelminthes</taxon>
        <taxon>Cestoda</taxon>
        <taxon>Eucestoda</taxon>
        <taxon>Cyclophyllidea</taxon>
        <taxon>Hymenolepididae</taxon>
        <taxon>Hymenolepis</taxon>
    </lineage>
</organism>
<gene>
    <name evidence="1" type="ORF">WMSIL1_LOCUS5317</name>
</gene>
<accession>A0A564YEN7</accession>
<proteinExistence type="predicted"/>